<feature type="compositionally biased region" description="Low complexity" evidence="1">
    <location>
        <begin position="1363"/>
        <end position="1377"/>
    </location>
</feature>
<organism evidence="2 3">
    <name type="scientific">Rhodotorula mucilaginosa</name>
    <name type="common">Yeast</name>
    <name type="synonym">Rhodotorula rubra</name>
    <dbReference type="NCBI Taxonomy" id="5537"/>
    <lineage>
        <taxon>Eukaryota</taxon>
        <taxon>Fungi</taxon>
        <taxon>Dikarya</taxon>
        <taxon>Basidiomycota</taxon>
        <taxon>Pucciniomycotina</taxon>
        <taxon>Microbotryomycetes</taxon>
        <taxon>Sporidiobolales</taxon>
        <taxon>Sporidiobolaceae</taxon>
        <taxon>Rhodotorula</taxon>
    </lineage>
</organism>
<keyword evidence="3" id="KW-1185">Reference proteome</keyword>
<dbReference type="GO" id="GO:0036286">
    <property type="term" value="C:eisosome filament"/>
    <property type="evidence" value="ECO:0007669"/>
    <property type="project" value="TreeGrafter"/>
</dbReference>
<dbReference type="Proteomes" id="UP000777482">
    <property type="component" value="Unassembled WGS sequence"/>
</dbReference>
<evidence type="ECO:0000313" key="2">
    <source>
        <dbReference type="EMBL" id="KAG0664207.1"/>
    </source>
</evidence>
<dbReference type="GO" id="GO:0005886">
    <property type="term" value="C:plasma membrane"/>
    <property type="evidence" value="ECO:0007669"/>
    <property type="project" value="TreeGrafter"/>
</dbReference>
<feature type="compositionally biased region" description="Basic and acidic residues" evidence="1">
    <location>
        <begin position="1382"/>
        <end position="1391"/>
    </location>
</feature>
<evidence type="ECO:0000256" key="1">
    <source>
        <dbReference type="SAM" id="MobiDB-lite"/>
    </source>
</evidence>
<feature type="compositionally biased region" description="Low complexity" evidence="1">
    <location>
        <begin position="360"/>
        <end position="369"/>
    </location>
</feature>
<dbReference type="SUPFAM" id="SSF56219">
    <property type="entry name" value="DNase I-like"/>
    <property type="match status" value="1"/>
</dbReference>
<feature type="compositionally biased region" description="Acidic residues" evidence="1">
    <location>
        <begin position="818"/>
        <end position="827"/>
    </location>
</feature>
<feature type="compositionally biased region" description="Low complexity" evidence="1">
    <location>
        <begin position="1202"/>
        <end position="1241"/>
    </location>
</feature>
<dbReference type="GO" id="GO:0008289">
    <property type="term" value="F:lipid binding"/>
    <property type="evidence" value="ECO:0007669"/>
    <property type="project" value="TreeGrafter"/>
</dbReference>
<gene>
    <name evidence="2" type="ORF">C6P46_001671</name>
</gene>
<feature type="compositionally biased region" description="Polar residues" evidence="1">
    <location>
        <begin position="1092"/>
        <end position="1103"/>
    </location>
</feature>
<dbReference type="GO" id="GO:0006897">
    <property type="term" value="P:endocytosis"/>
    <property type="evidence" value="ECO:0007669"/>
    <property type="project" value="TreeGrafter"/>
</dbReference>
<feature type="compositionally biased region" description="Low complexity" evidence="1">
    <location>
        <begin position="1453"/>
        <end position="1466"/>
    </location>
</feature>
<feature type="region of interest" description="Disordered" evidence="1">
    <location>
        <begin position="325"/>
        <end position="384"/>
    </location>
</feature>
<dbReference type="InterPro" id="IPR036691">
    <property type="entry name" value="Endo/exonu/phosph_ase_sf"/>
</dbReference>
<feature type="compositionally biased region" description="Basic and acidic residues" evidence="1">
    <location>
        <begin position="1594"/>
        <end position="1604"/>
    </location>
</feature>
<feature type="compositionally biased region" description="Polar residues" evidence="1">
    <location>
        <begin position="842"/>
        <end position="860"/>
    </location>
</feature>
<name>A0A9P6W520_RHOMI</name>
<dbReference type="Gene3D" id="1.20.1270.60">
    <property type="entry name" value="Arfaptin homology (AH) domain/BAR domain"/>
    <property type="match status" value="1"/>
</dbReference>
<feature type="compositionally biased region" description="Low complexity" evidence="1">
    <location>
        <begin position="701"/>
        <end position="725"/>
    </location>
</feature>
<feature type="compositionally biased region" description="Low complexity" evidence="1">
    <location>
        <begin position="14"/>
        <end position="24"/>
    </location>
</feature>
<reference evidence="2 3" key="1">
    <citation type="submission" date="2020-11" db="EMBL/GenBank/DDBJ databases">
        <title>Kefir isolates.</title>
        <authorList>
            <person name="Marcisauskas S."/>
            <person name="Kim Y."/>
            <person name="Blasche S."/>
        </authorList>
    </citation>
    <scope>NUCLEOTIDE SEQUENCE [LARGE SCALE GENOMIC DNA]</scope>
    <source>
        <strain evidence="2 3">KR</strain>
    </source>
</reference>
<proteinExistence type="predicted"/>
<feature type="region of interest" description="Disordered" evidence="1">
    <location>
        <begin position="1198"/>
        <end position="1604"/>
    </location>
</feature>
<protein>
    <recommendedName>
        <fullName evidence="4">Endonuclease/exonuclease/phosphatase domain-containing protein</fullName>
    </recommendedName>
</protein>
<feature type="compositionally biased region" description="Basic and acidic residues" evidence="1">
    <location>
        <begin position="1398"/>
        <end position="1407"/>
    </location>
</feature>
<dbReference type="OrthoDB" id="3358861at2759"/>
<feature type="compositionally biased region" description="Pro residues" evidence="1">
    <location>
        <begin position="761"/>
        <end position="775"/>
    </location>
</feature>
<feature type="compositionally biased region" description="Low complexity" evidence="1">
    <location>
        <begin position="950"/>
        <end position="970"/>
    </location>
</feature>
<feature type="region of interest" description="Disordered" evidence="1">
    <location>
        <begin position="739"/>
        <end position="1119"/>
    </location>
</feature>
<feature type="compositionally biased region" description="Low complexity" evidence="1">
    <location>
        <begin position="1299"/>
        <end position="1322"/>
    </location>
</feature>
<dbReference type="InterPro" id="IPR027267">
    <property type="entry name" value="AH/BAR_dom_sf"/>
</dbReference>
<feature type="compositionally biased region" description="Basic residues" evidence="1">
    <location>
        <begin position="1"/>
        <end position="13"/>
    </location>
</feature>
<feature type="compositionally biased region" description="Low complexity" evidence="1">
    <location>
        <begin position="1492"/>
        <end position="1503"/>
    </location>
</feature>
<dbReference type="EMBL" id="PUHQ01000015">
    <property type="protein sequence ID" value="KAG0664207.1"/>
    <property type="molecule type" value="Genomic_DNA"/>
</dbReference>
<sequence>MPKARTAAKHLRWSPHATSSPSSASRRHAPPPPPAHSPSVQLEAPAAQHAPAEWIPANLLRYECAPSSNPRWTPLDVPTVLNGRGTPTGNSTPLNLRLLTYNTFSCDPSHTASQTRALLAVLETARADAIALQEVSQPFYTALQRWAAAANGGGWTMTSLQQVWDVQGPEEGEAPNGPKRKRGSREACVLLVREALLLGDDGGNGGNGGEVRIAKLDKSKDEGGKAAIGFRLFRNGHEVLRLVTSHFSALPENAPLRSRQYRSCLSFLSSSAHHNPFDNSGSSKHRPGPVCVFLGDTNASGPDELELLREPPLALVDAITIAPGALSSRDDDDYGRTSPPPPHRRKRRKKEGHEPPPPSSGVASSGVASNQPTQCGPGFPEEGEASFRSCPTFGHLYPYVHASANRRPRKVRRIDRVYVSSAGPSSSALGEHGSAVVVVQCTLYRHLGGEPLVGREERDRLGRDGRRFASDHEAVLVQLEMKFPGAAFRQYTNTAATAGSALSAWSVADSADTGDLMDAAIRISQLLGNCTDAQRLYLHALSAYRGSLKDILARETALRTVVRDREILVNRLIKVGNKKPKEGHEREHELKLEDAQRELQACESGWLAFRAVAFNPDSITDRFGVISRAAFLQEEEAALAHVKRLSFRESLNNRMKEMGHLARVMEDSAAEAVAILDSLHGPDGDFTPSQLHFDLGSDDGSIAPSQSASQAISRSSSMSSLAEMANGPQHDVVVPEDLHIDPNARPTSVVRRERSFSPTRSPAPEPAPAPAPTRPIMPAVPTAPPPVTQTVYTEREPGMPTFEIPRAPDLSRRPDYSSESEYDDDDGDERHHGRGVFGGRRLQNQGSRRSMRFSSVQPPTMSFGGGARTSYGRRAMSESGSIDGGREGGGGGRKRRGSFFGGLASLFRRGKKHEHDEDNDLENDYPQPPSAYSRGGGRGGDFDYADARNRLAAQQSSAASVRSRGTTAADARADAVMESVMNAGMVTARRPTRGGGGDSSDDEQPTSVVRHVNDPKARIKALSDVGRSPPPRPTVSVAAAPAPAPAPRPKLQRKGTGSSSVRPAPTNSNAAGSTRAPPQKAASDIGVPPSRWNGTMTSSTSSPVLHVPRAPSGPGIAELANGSMLPLARPAGPAFAPRAANTGTPSAPAETGTLMRRKTKKTKTDPREAQLASIVASVGTVPVRSRPQAETVVISAQSLGMSTSSAATEAPPSRPAFVRNNTNTSTATAPAAMSAPAPRAATIKKKKVKPSTTEANSNPSAALPTADDLAASLPRAASGPTSFSTQLPRPDDDPTAFKPGVPLAIAAPVPAAPTTANNAPAAQTESSKPKKALADKEKKAKHMSALHGVSDSTWVAPPPSPQPNTNSSTPTVSSRSMPTPPRRSDVHKGDESLMSVVDRAEGHDNVKPSRSYGKGSSSSPSSGTATPTTARATTTGSTLTVPPAGRATPSWLSHTHAGAGAGATSTPMSPQLSKRKSVRLAETSSAGGVGLSPSPSMRSTVSSAAAGQPKHGILVQRDPSPAPPAARPGSLSNGSIGGGGGTGDLWPTRATLRQRMQDSDDSSDEGEGMKAYRAARRALGRGTKDMQTAMQGTHSREEKGKARA</sequence>
<dbReference type="GO" id="GO:0070941">
    <property type="term" value="P:eisosome assembly"/>
    <property type="evidence" value="ECO:0007669"/>
    <property type="project" value="TreeGrafter"/>
</dbReference>
<feature type="compositionally biased region" description="Polar residues" evidence="1">
    <location>
        <begin position="1055"/>
        <end position="1072"/>
    </location>
</feature>
<feature type="region of interest" description="Disordered" evidence="1">
    <location>
        <begin position="692"/>
        <end position="726"/>
    </location>
</feature>
<feature type="compositionally biased region" description="Polar residues" evidence="1">
    <location>
        <begin position="1250"/>
        <end position="1260"/>
    </location>
</feature>
<dbReference type="PANTHER" id="PTHR31962:SF1">
    <property type="entry name" value="SPHINGOLIPID LONG CHAIN BASE-RESPONSIVE PROTEIN PIL1"/>
    <property type="match status" value="1"/>
</dbReference>
<dbReference type="PANTHER" id="PTHR31962">
    <property type="entry name" value="SPHINGOLIPID LONG CHAIN BASE-RESPONSIVE PROTEIN PIL1"/>
    <property type="match status" value="1"/>
</dbReference>
<feature type="region of interest" description="Disordered" evidence="1">
    <location>
        <begin position="1131"/>
        <end position="1168"/>
    </location>
</feature>
<dbReference type="Gene3D" id="3.60.10.10">
    <property type="entry name" value="Endonuclease/exonuclease/phosphatase"/>
    <property type="match status" value="1"/>
</dbReference>
<feature type="compositionally biased region" description="Low complexity" evidence="1">
    <location>
        <begin position="1131"/>
        <end position="1140"/>
    </location>
</feature>
<feature type="region of interest" description="Disordered" evidence="1">
    <location>
        <begin position="1"/>
        <end position="48"/>
    </location>
</feature>
<accession>A0A9P6W520</accession>
<feature type="compositionally biased region" description="Low complexity" evidence="1">
    <location>
        <begin position="1408"/>
        <end position="1440"/>
    </location>
</feature>
<evidence type="ECO:0008006" key="4">
    <source>
        <dbReference type="Google" id="ProtNLM"/>
    </source>
</evidence>
<dbReference type="InterPro" id="IPR028245">
    <property type="entry name" value="PIL1/LSP1"/>
</dbReference>
<comment type="caution">
    <text evidence="2">The sequence shown here is derived from an EMBL/GenBank/DDBJ whole genome shotgun (WGS) entry which is preliminary data.</text>
</comment>
<evidence type="ECO:0000313" key="3">
    <source>
        <dbReference type="Proteomes" id="UP000777482"/>
    </source>
</evidence>